<feature type="compositionally biased region" description="Basic and acidic residues" evidence="4">
    <location>
        <begin position="580"/>
        <end position="593"/>
    </location>
</feature>
<dbReference type="EMBL" id="FJOG01000014">
    <property type="protein sequence ID" value="CZR59435.1"/>
    <property type="molecule type" value="Genomic_DNA"/>
</dbReference>
<reference evidence="6 7" key="1">
    <citation type="submission" date="2016-03" db="EMBL/GenBank/DDBJ databases">
        <authorList>
            <person name="Ploux O."/>
        </authorList>
    </citation>
    <scope>NUCLEOTIDE SEQUENCE [LARGE SCALE GENOMIC DNA]</scope>
    <source>
        <strain evidence="6 7">UAMH 11012</strain>
    </source>
</reference>
<evidence type="ECO:0000256" key="2">
    <source>
        <dbReference type="ARBA" id="ARBA00023155"/>
    </source>
</evidence>
<dbReference type="OrthoDB" id="4187154at2759"/>
<dbReference type="InterPro" id="IPR001356">
    <property type="entry name" value="HD"/>
</dbReference>
<evidence type="ECO:0000259" key="5">
    <source>
        <dbReference type="Pfam" id="PF05920"/>
    </source>
</evidence>
<evidence type="ECO:0000313" key="7">
    <source>
        <dbReference type="Proteomes" id="UP000184330"/>
    </source>
</evidence>
<protein>
    <recommendedName>
        <fullName evidence="5">KN homeodomain domain-containing protein</fullName>
    </recommendedName>
</protein>
<evidence type="ECO:0000313" key="6">
    <source>
        <dbReference type="EMBL" id="CZR59435.1"/>
    </source>
</evidence>
<accession>A0A1L7X311</accession>
<dbReference type="AlphaFoldDB" id="A0A1L7X311"/>
<feature type="compositionally biased region" description="Acidic residues" evidence="4">
    <location>
        <begin position="355"/>
        <end position="366"/>
    </location>
</feature>
<dbReference type="CDD" id="cd00086">
    <property type="entry name" value="homeodomain"/>
    <property type="match status" value="1"/>
</dbReference>
<dbReference type="Pfam" id="PF05920">
    <property type="entry name" value="Homeobox_KN"/>
    <property type="match status" value="1"/>
</dbReference>
<dbReference type="SUPFAM" id="SSF46689">
    <property type="entry name" value="Homeodomain-like"/>
    <property type="match status" value="1"/>
</dbReference>
<proteinExistence type="predicted"/>
<keyword evidence="7" id="KW-1185">Reference proteome</keyword>
<keyword evidence="1" id="KW-0238">DNA-binding</keyword>
<sequence>MPLGTLELGHVLLTNSADKIQLSAISTASLQLPQSIATSNHTNILKALTSGHIWTSRGIGCSLDITILFNSKRLDKTQRLALLESLERRLSDAKIWPQLSLLPSLEINTVHTLESNRPDISIAIKYGPPPPATKAGPRGWLLDKTDVIPPRDVLRADVERIQLQLDFLTIREPEMVEPRVEELHSHNELDLLLLEQVFELPQKDHLLQLENAVRSLKNLSHSIGDKFGSLRTILPNRNIVSSLGESNSTSLIRHKADMYPSILDLSAKESTPRGSKRFPKQVIDILEGWLESNASSPFPTESQKQELMRQTGLKRREQAVHRGEQLNDRLRYSRRKLAATSTESEQEMLFSIPVSEDEPHEDDDPTDLLSQLSDDTPSLLSQPSTTSTKSESLSLVPLIAPLRDEKAPGAPIPLLDISVAGKLLDSALQVLIVGQYPKMRLPPDIQLEKPNLERTLSQTSLSQLAPTMFNPGYRQLMAHNSRFLPTLTHALAISLPKNVQSPTLRKKLEQLAKLPLSPLAPDSKVDASIDPSERISRVVQARLFSMMQRTLYDPSATRKLFKKSTIETTTDIPADDDEDSTPKLLDEQNSKKVDGSQWDEMLAQFTSDDEFDDLLGEEEEDDDFDLLDEGERERLAIERETDEMLLGGGWGEHWEEDDDFLLAGGETGGEGEGMLL</sequence>
<evidence type="ECO:0000256" key="3">
    <source>
        <dbReference type="ARBA" id="ARBA00023242"/>
    </source>
</evidence>
<name>A0A1L7X311_9HELO</name>
<feature type="compositionally biased region" description="Low complexity" evidence="4">
    <location>
        <begin position="376"/>
        <end position="392"/>
    </location>
</feature>
<feature type="region of interest" description="Disordered" evidence="4">
    <location>
        <begin position="570"/>
        <end position="593"/>
    </location>
</feature>
<dbReference type="GO" id="GO:0006355">
    <property type="term" value="P:regulation of DNA-templated transcription"/>
    <property type="evidence" value="ECO:0007669"/>
    <property type="project" value="InterPro"/>
</dbReference>
<feature type="compositionally biased region" description="Basic and acidic residues" evidence="4">
    <location>
        <begin position="314"/>
        <end position="327"/>
    </location>
</feature>
<evidence type="ECO:0000256" key="4">
    <source>
        <dbReference type="SAM" id="MobiDB-lite"/>
    </source>
</evidence>
<evidence type="ECO:0000256" key="1">
    <source>
        <dbReference type="ARBA" id="ARBA00023125"/>
    </source>
</evidence>
<dbReference type="Gene3D" id="1.10.10.60">
    <property type="entry name" value="Homeodomain-like"/>
    <property type="match status" value="1"/>
</dbReference>
<dbReference type="GO" id="GO:0003677">
    <property type="term" value="F:DNA binding"/>
    <property type="evidence" value="ECO:0007669"/>
    <property type="project" value="UniProtKB-KW"/>
</dbReference>
<feature type="domain" description="KN homeodomain" evidence="5">
    <location>
        <begin position="289"/>
        <end position="316"/>
    </location>
</feature>
<dbReference type="Proteomes" id="UP000184330">
    <property type="component" value="Unassembled WGS sequence"/>
</dbReference>
<keyword evidence="2" id="KW-0371">Homeobox</keyword>
<keyword evidence="3" id="KW-0539">Nucleus</keyword>
<feature type="region of interest" description="Disordered" evidence="4">
    <location>
        <begin position="294"/>
        <end position="327"/>
    </location>
</feature>
<dbReference type="InterPro" id="IPR008422">
    <property type="entry name" value="KN_HD"/>
</dbReference>
<dbReference type="InterPro" id="IPR009057">
    <property type="entry name" value="Homeodomain-like_sf"/>
</dbReference>
<organism evidence="6 7">
    <name type="scientific">Phialocephala subalpina</name>
    <dbReference type="NCBI Taxonomy" id="576137"/>
    <lineage>
        <taxon>Eukaryota</taxon>
        <taxon>Fungi</taxon>
        <taxon>Dikarya</taxon>
        <taxon>Ascomycota</taxon>
        <taxon>Pezizomycotina</taxon>
        <taxon>Leotiomycetes</taxon>
        <taxon>Helotiales</taxon>
        <taxon>Mollisiaceae</taxon>
        <taxon>Phialocephala</taxon>
        <taxon>Phialocephala fortinii species complex</taxon>
    </lineage>
</organism>
<dbReference type="STRING" id="576137.A0A1L7X311"/>
<gene>
    <name evidence="6" type="ORF">PAC_09327</name>
</gene>
<feature type="region of interest" description="Disordered" evidence="4">
    <location>
        <begin position="353"/>
        <end position="392"/>
    </location>
</feature>